<organism evidence="1 2">
    <name type="scientific">Stenotrophomonas maltophilia</name>
    <name type="common">Pseudomonas maltophilia</name>
    <name type="synonym">Xanthomonas maltophilia</name>
    <dbReference type="NCBI Taxonomy" id="40324"/>
    <lineage>
        <taxon>Bacteria</taxon>
        <taxon>Pseudomonadati</taxon>
        <taxon>Pseudomonadota</taxon>
        <taxon>Gammaproteobacteria</taxon>
        <taxon>Lysobacterales</taxon>
        <taxon>Lysobacteraceae</taxon>
        <taxon>Stenotrophomonas</taxon>
        <taxon>Stenotrophomonas maltophilia group</taxon>
    </lineage>
</organism>
<gene>
    <name evidence="1" type="ORF">ROV92_07795</name>
</gene>
<accession>A0AAJ2JBE8</accession>
<dbReference type="EMBL" id="JAVSKO010000003">
    <property type="protein sequence ID" value="MDT3467897.1"/>
    <property type="molecule type" value="Genomic_DNA"/>
</dbReference>
<evidence type="ECO:0000313" key="2">
    <source>
        <dbReference type="Proteomes" id="UP001251948"/>
    </source>
</evidence>
<evidence type="ECO:0000313" key="1">
    <source>
        <dbReference type="EMBL" id="MDT3467897.1"/>
    </source>
</evidence>
<name>A0AAJ2JBE8_STEMA</name>
<reference evidence="1" key="1">
    <citation type="submission" date="2023-07" db="EMBL/GenBank/DDBJ databases">
        <title>Comparative genomics of clinical Stenotrophomonas maltophilia isolates reveals regions of diversity which correlate with colonization and persistence in vivo.</title>
        <authorList>
            <person name="Mcdaniel M.S."/>
            <person name="Swords W.E."/>
            <person name="Sumpter N.A."/>
            <person name="Lindgren N.R."/>
            <person name="Billiot C.E."/>
        </authorList>
    </citation>
    <scope>NUCLEOTIDE SEQUENCE</scope>
    <source>
        <strain evidence="1">Ism4</strain>
    </source>
</reference>
<dbReference type="RefSeq" id="WP_312561428.1">
    <property type="nucleotide sequence ID" value="NZ_JAVSKO010000003.1"/>
</dbReference>
<dbReference type="AlphaFoldDB" id="A0AAJ2JBE8"/>
<protein>
    <submittedName>
        <fullName evidence="1">Uncharacterized protein</fullName>
    </submittedName>
</protein>
<dbReference type="InterPro" id="IPR027417">
    <property type="entry name" value="P-loop_NTPase"/>
</dbReference>
<dbReference type="SUPFAM" id="SSF52540">
    <property type="entry name" value="P-loop containing nucleoside triphosphate hydrolases"/>
    <property type="match status" value="1"/>
</dbReference>
<dbReference type="Proteomes" id="UP001251948">
    <property type="component" value="Unassembled WGS sequence"/>
</dbReference>
<comment type="caution">
    <text evidence="1">The sequence shown here is derived from an EMBL/GenBank/DDBJ whole genome shotgun (WGS) entry which is preliminary data.</text>
</comment>
<proteinExistence type="predicted"/>
<sequence>MIAEEIFKAQGVPTVTLVREPVSARDANDFDSAILEGGRLIRVIGPSKSGKTVFVMTKAPKDVKILRVSVSGLANGAAMWTRVLATARVEASRQTTDTIGGNLGAELVGKAEGGLPLLAKASAEVKGQAQIALTRSISVTTASDPLQSVIEFFAKEPVWIFIEDFHYASAGLQAEAPEQIKHAAEEGVQLLMAFIPGRSEDVLLTNPDLTGRLLDIQFSYWSTDELAQIAELGFPALNVQLVPGGAKRLALEAAGTPQLMQALCLALAKELRPNAETASTVRVDVTDDLVSKICKAVARRRSDSSQTLEQMRMGPTQRGTTRKIYVDIDGKQCDVYQLIVRAFGMNPPAMRFTATDLQSRVDSLVGDKVANLWASVGHIADIANGKLSDRKTADFPDHKIDFGASLRWVTILDPYLWFATRWSSSEDPS</sequence>